<proteinExistence type="predicted"/>
<name>A0A087TZU7_STEMI</name>
<keyword evidence="2" id="KW-1185">Reference proteome</keyword>
<dbReference type="OrthoDB" id="6435844at2759"/>
<sequence length="336" mass="36914">MDTLSAALGFGQMHMGRYLMLYVCGTLIAMTTGIPVKRILPSPRWTTKTPSLVIQGNRLGRLGSEKTEYLWAEAPSGDGPAEEWEGSPLADTKFASKSDDGYKTRSPMPEEIFPSHSDPFPTVIDTVIESSEMFNEELLSRSSVPFEGPSSLLNTFIFKPSLQSDSYIISPTPTAELSSFPTGSMSVISASWHEMMDYESPWLEKSDRRAVSETPSENFVIVTAISATHIYSHDDRTFSYLITPSLTISDSLTTAEQTSEFFSYANSSTATKIIPTSEVTATSISSHIIKPSISLMSSLYSDENVDTFNGSLLKSSLHNQYFISESIDSISVTLFS</sequence>
<reference evidence="1 2" key="1">
    <citation type="submission" date="2013-11" db="EMBL/GenBank/DDBJ databases">
        <title>Genome sequencing of Stegodyphus mimosarum.</title>
        <authorList>
            <person name="Bechsgaard J."/>
        </authorList>
    </citation>
    <scope>NUCLEOTIDE SEQUENCE [LARGE SCALE GENOMIC DNA]</scope>
</reference>
<protein>
    <submittedName>
        <fullName evidence="1">Uncharacterized protein</fullName>
    </submittedName>
</protein>
<organism evidence="1 2">
    <name type="scientific">Stegodyphus mimosarum</name>
    <name type="common">African social velvet spider</name>
    <dbReference type="NCBI Taxonomy" id="407821"/>
    <lineage>
        <taxon>Eukaryota</taxon>
        <taxon>Metazoa</taxon>
        <taxon>Ecdysozoa</taxon>
        <taxon>Arthropoda</taxon>
        <taxon>Chelicerata</taxon>
        <taxon>Arachnida</taxon>
        <taxon>Araneae</taxon>
        <taxon>Araneomorphae</taxon>
        <taxon>Entelegynae</taxon>
        <taxon>Eresoidea</taxon>
        <taxon>Eresidae</taxon>
        <taxon>Stegodyphus</taxon>
    </lineage>
</organism>
<evidence type="ECO:0000313" key="2">
    <source>
        <dbReference type="Proteomes" id="UP000054359"/>
    </source>
</evidence>
<feature type="non-terminal residue" evidence="1">
    <location>
        <position position="336"/>
    </location>
</feature>
<evidence type="ECO:0000313" key="1">
    <source>
        <dbReference type="EMBL" id="KFM70636.1"/>
    </source>
</evidence>
<dbReference type="Proteomes" id="UP000054359">
    <property type="component" value="Unassembled WGS sequence"/>
</dbReference>
<accession>A0A087TZU7</accession>
<dbReference type="AlphaFoldDB" id="A0A087TZU7"/>
<dbReference type="EMBL" id="KK117501">
    <property type="protein sequence ID" value="KFM70636.1"/>
    <property type="molecule type" value="Genomic_DNA"/>
</dbReference>
<gene>
    <name evidence="1" type="ORF">X975_17819</name>
</gene>